<dbReference type="Gene3D" id="3.90.1140.10">
    <property type="entry name" value="Cyclic phosphodiesterase"/>
    <property type="match status" value="1"/>
</dbReference>
<dbReference type="GO" id="GO:0005634">
    <property type="term" value="C:nucleus"/>
    <property type="evidence" value="ECO:0007669"/>
    <property type="project" value="UniProtKB-SubCell"/>
</dbReference>
<dbReference type="InterPro" id="IPR027521">
    <property type="entry name" value="Usb1"/>
</dbReference>
<feature type="region of interest" description="Disordered" evidence="6">
    <location>
        <begin position="1"/>
        <end position="33"/>
    </location>
</feature>
<evidence type="ECO:0000256" key="3">
    <source>
        <dbReference type="ARBA" id="ARBA00023239"/>
    </source>
</evidence>
<dbReference type="AlphaFoldDB" id="A0A3N2PZQ6"/>
<keyword evidence="4 5" id="KW-0539">Nucleus</keyword>
<comment type="function">
    <text evidence="5">Phosphodiesterase responsible for the U6 snRNA 3' end processing. Acts as an exoribonuclease (RNase) responsible for trimming the poly(U) tract of the last nucleotides in the pre-U6 snRNA molecule, leading to the formation of mature U6 snRNA.</text>
</comment>
<dbReference type="GO" id="GO:0034477">
    <property type="term" value="P:U6 snRNA 3'-end processing"/>
    <property type="evidence" value="ECO:0007669"/>
    <property type="project" value="UniProtKB-UniRule"/>
</dbReference>
<dbReference type="PANTHER" id="PTHR13522:SF3">
    <property type="entry name" value="U6 SNRNA PHOSPHODIESTERASE 1"/>
    <property type="match status" value="1"/>
</dbReference>
<sequence length="405" mass="43921">MALVDYSSDDSEAETGPPPAKRRRSQIDGAERVNEVEYEATSVQEVKVVDRAKAATKQPARQSDLPPLPEAFHDLYASTVRHSVVDDPSLHHGRKRAIPHIVGNWPSHIYIEWHPTAQEHAALSDLLTAIQHEHGHSQDHKLHSFLTSELNAPLPLHISLSRPLALTTSTKDSFLDDLTASLRSFSPSAFPSACPPANPSAICSHSCSFTVSPTTLAFHRSPDSDRTFLVLRVASNITTDSPHDPDVTTTETDSVLTTAATSITSTLTGTGIIGSNPHLCDLLRRCNVLASAYGHPTLYVPPSSSASPCKINTNNSALPSSSSSPAAEAEALRADQAFHISIAWTFAEPPDDETSLRTHRLLTRPPFSDIPSWRIPVTAVKTKIGNVITHIPLASRTSSVRRRAR</sequence>
<dbReference type="GO" id="GO:1990838">
    <property type="term" value="F:poly(U)-specific exoribonuclease activity, producing 3' uridine cyclic phosphate ends"/>
    <property type="evidence" value="ECO:0007669"/>
    <property type="project" value="UniProtKB-UniRule"/>
</dbReference>
<evidence type="ECO:0000313" key="7">
    <source>
        <dbReference type="EMBL" id="ROT39983.1"/>
    </source>
</evidence>
<protein>
    <recommendedName>
        <fullName evidence="5">U6 snRNA phosphodiesterase</fullName>
        <ecNumber evidence="5">3.1.4.-</ecNumber>
    </recommendedName>
</protein>
<name>A0A3N2PZQ6_SODAK</name>
<evidence type="ECO:0000256" key="5">
    <source>
        <dbReference type="HAMAP-Rule" id="MF_03040"/>
    </source>
</evidence>
<dbReference type="PANTHER" id="PTHR13522">
    <property type="entry name" value="U6 SNRNA PHOSPHODIESTERASE 1"/>
    <property type="match status" value="1"/>
</dbReference>
<keyword evidence="2 5" id="KW-0378">Hydrolase</keyword>
<evidence type="ECO:0000256" key="6">
    <source>
        <dbReference type="SAM" id="MobiDB-lite"/>
    </source>
</evidence>
<evidence type="ECO:0000313" key="8">
    <source>
        <dbReference type="Proteomes" id="UP000272025"/>
    </source>
</evidence>
<feature type="active site" description="Proton donor/acceptor" evidence="5">
    <location>
        <position position="339"/>
    </location>
</feature>
<dbReference type="Proteomes" id="UP000272025">
    <property type="component" value="Unassembled WGS sequence"/>
</dbReference>
<accession>A0A3N2PZQ6</accession>
<dbReference type="HAMAP" id="MF_03040">
    <property type="entry name" value="USB1"/>
    <property type="match status" value="1"/>
</dbReference>
<comment type="subcellular location">
    <subcellularLocation>
        <location evidence="5">Nucleus</location>
    </subcellularLocation>
</comment>
<dbReference type="Pfam" id="PF09749">
    <property type="entry name" value="HVSL"/>
    <property type="match status" value="1"/>
</dbReference>
<evidence type="ECO:0000256" key="1">
    <source>
        <dbReference type="ARBA" id="ARBA00022722"/>
    </source>
</evidence>
<reference evidence="7 8" key="1">
    <citation type="journal article" date="2018" name="Mol. Ecol.">
        <title>The obligate alkalophilic soda-lake fungus Sodiomyces alkalinus has shifted to a protein diet.</title>
        <authorList>
            <person name="Grum-Grzhimaylo A.A."/>
            <person name="Falkoski D.L."/>
            <person name="van den Heuvel J."/>
            <person name="Valero-Jimenez C.A."/>
            <person name="Min B."/>
            <person name="Choi I.G."/>
            <person name="Lipzen A."/>
            <person name="Daum C.G."/>
            <person name="Aanen D.K."/>
            <person name="Tsang A."/>
            <person name="Henrissat B."/>
            <person name="Bilanenko E.N."/>
            <person name="de Vries R.P."/>
            <person name="van Kan J.A.L."/>
            <person name="Grigoriev I.V."/>
            <person name="Debets A.J.M."/>
        </authorList>
    </citation>
    <scope>NUCLEOTIDE SEQUENCE [LARGE SCALE GENOMIC DNA]</scope>
    <source>
        <strain evidence="7 8">F11</strain>
    </source>
</reference>
<keyword evidence="3" id="KW-0456">Lyase</keyword>
<dbReference type="OrthoDB" id="49151at2759"/>
<comment type="similarity">
    <text evidence="5">Belongs to the 2H phosphoesterase superfamily. USB1 family.</text>
</comment>
<keyword evidence="8" id="KW-1185">Reference proteome</keyword>
<proteinExistence type="inferred from homology"/>
<evidence type="ECO:0000256" key="4">
    <source>
        <dbReference type="ARBA" id="ARBA00023242"/>
    </source>
</evidence>
<gene>
    <name evidence="5" type="primary">USB1</name>
    <name evidence="7" type="ORF">SODALDRAFT_332134</name>
</gene>
<dbReference type="STRING" id="1314773.A0A3N2PZQ6"/>
<keyword evidence="1 5" id="KW-0540">Nuclease</keyword>
<evidence type="ECO:0000256" key="2">
    <source>
        <dbReference type="ARBA" id="ARBA00022801"/>
    </source>
</evidence>
<organism evidence="7 8">
    <name type="scientific">Sodiomyces alkalinus (strain CBS 110278 / VKM F-3762 / F11)</name>
    <name type="common">Alkaliphilic filamentous fungus</name>
    <dbReference type="NCBI Taxonomy" id="1314773"/>
    <lineage>
        <taxon>Eukaryota</taxon>
        <taxon>Fungi</taxon>
        <taxon>Dikarya</taxon>
        <taxon>Ascomycota</taxon>
        <taxon>Pezizomycotina</taxon>
        <taxon>Sordariomycetes</taxon>
        <taxon>Hypocreomycetidae</taxon>
        <taxon>Glomerellales</taxon>
        <taxon>Plectosphaerellaceae</taxon>
        <taxon>Sodiomyces</taxon>
    </lineage>
</organism>
<feature type="active site" description="Proton donor/acceptor" evidence="5">
    <location>
        <position position="157"/>
    </location>
</feature>
<dbReference type="GO" id="GO:0016829">
    <property type="term" value="F:lyase activity"/>
    <property type="evidence" value="ECO:0007669"/>
    <property type="project" value="UniProtKB-KW"/>
</dbReference>
<dbReference type="EC" id="3.1.4.-" evidence="5"/>
<dbReference type="EMBL" id="ML119053">
    <property type="protein sequence ID" value="ROT39983.1"/>
    <property type="molecule type" value="Genomic_DNA"/>
</dbReference>